<evidence type="ECO:0000313" key="5">
    <source>
        <dbReference type="EMBL" id="KOF78254.1"/>
    </source>
</evidence>
<dbReference type="InterPro" id="IPR049163">
    <property type="entry name" value="Pif1-like_2B_dom"/>
</dbReference>
<reference evidence="5" key="1">
    <citation type="submission" date="2015-07" db="EMBL/GenBank/DDBJ databases">
        <title>MeaNS - Measles Nucleotide Surveillance Program.</title>
        <authorList>
            <person name="Tran T."/>
            <person name="Druce J."/>
        </authorList>
    </citation>
    <scope>NUCLEOTIDE SEQUENCE</scope>
    <source>
        <strain evidence="5">UCB-OBI-ISO-001</strain>
        <tissue evidence="5">Gonad</tissue>
    </source>
</reference>
<evidence type="ECO:0000256" key="1">
    <source>
        <dbReference type="RuleBase" id="RU363044"/>
    </source>
</evidence>
<keyword evidence="1" id="KW-0547">Nucleotide-binding</keyword>
<keyword evidence="1" id="KW-0378">Hydrolase</keyword>
<dbReference type="EC" id="5.6.2.3" evidence="1"/>
<comment type="catalytic activity">
    <reaction evidence="1">
        <text>ATP + H2O = ADP + phosphate + H(+)</text>
        <dbReference type="Rhea" id="RHEA:13065"/>
        <dbReference type="ChEBI" id="CHEBI:15377"/>
        <dbReference type="ChEBI" id="CHEBI:15378"/>
        <dbReference type="ChEBI" id="CHEBI:30616"/>
        <dbReference type="ChEBI" id="CHEBI:43474"/>
        <dbReference type="ChEBI" id="CHEBI:456216"/>
        <dbReference type="EC" id="5.6.2.3"/>
    </reaction>
</comment>
<keyword evidence="1" id="KW-0347">Helicase</keyword>
<dbReference type="SUPFAM" id="SSF52540">
    <property type="entry name" value="P-loop containing nucleoside triphosphate hydrolases"/>
    <property type="match status" value="1"/>
</dbReference>
<dbReference type="EMBL" id="KQ421149">
    <property type="protein sequence ID" value="KOF78254.1"/>
    <property type="molecule type" value="Genomic_DNA"/>
</dbReference>
<dbReference type="Pfam" id="PF21530">
    <property type="entry name" value="Pif1_2B_dom"/>
    <property type="match status" value="1"/>
</dbReference>
<gene>
    <name evidence="5" type="ORF">OCBIM_22031053mg</name>
</gene>
<sequence length="1009" mass="112898">MSTTVTSSASNARWRTAPCPNYNVIIDADKRPSGGHAHCFNAPACNEVAVVLYGDQHNPRDIVFPCRDGGLHRISETHRSYDSLQYPLLFTCGEADYHFGIQHRQPNNPSVTLAKTVSLRAYYAYRFMLWVNSFNHLHQSRDLLHQFAVDMAAKLKLAKLMTLIKKGQILGPVKCDMYTVEWQKRGNPHAHILIWLATKINSNDVDAIISAEISNPVIDHELYDIVSMNMIHGPCGMGVDGHHACLQNGSCSKGFPKQFVDETRTNGDRYSLYRWRRPENSGFTTTVKGSKVDNRWVVPYCPLLLKIFNAHINVEFCSSVKAIKYICKYINKGSDAAVFGLQSASGRDEVSEYLSGQYISSNEAFLNGQRVYFSEHNAAQLAALQKETTLTGFFKLCQIDIFAKRLIYPQLPSYFVRDKNVWTRRQSEVDVDGHPGIKFSDCLGRLYTVHPSQQECFYLRLLLHEVVSPESFQDIRTVDNLCYDIFRAACFQRGLLEDDSQWDSTLAEGALLNSPKSLRQVFAILLQKCGLSDPASLWLKYRDPMSKDFLWMAKQQCPNIDIGYNDLIYNNVLIEIEDALLKLGGAALNTFGLLSSLRQDVNTLAPKLLLELLYDADSLAEYLRVNELKLLADQRLVYETVVSAVEKQIRREKQIALAVASSGITATLLPGGRTVHSAFKLPLDLGALEALDRSLKDIRDSTASMGGVTLLLSGDFRQTLPVIPKGTRADEVRACLKSSTLWPQVKMLSLSTNMRAHLLGDSTSAAFADDILALGEGKVPKNDKGDISISELCNTVDNPSNLLETVFPNLESNYADINWLSERNILLISRIPGEERIYKSIDRTCEPQDIVNYPIEYLNSLEPAGLPLHILRLRVGCPIMLIRNLLLPKQCNGTCLVVKSLMPHLIEATIVTECGRGENAFISRMHLYLSGSDIPFHFRSSQFPVRPCFAMSINKSQGQTLSVAGIHLGEPCFSHGQLYVACSRVGSRNALFVYAPQGRTRNVVYSEVL</sequence>
<dbReference type="Pfam" id="PF05970">
    <property type="entry name" value="PIF1"/>
    <property type="match status" value="2"/>
</dbReference>
<dbReference type="GO" id="GO:0006281">
    <property type="term" value="P:DNA repair"/>
    <property type="evidence" value="ECO:0007669"/>
    <property type="project" value="UniProtKB-KW"/>
</dbReference>
<dbReference type="GO" id="GO:0000723">
    <property type="term" value="P:telomere maintenance"/>
    <property type="evidence" value="ECO:0007669"/>
    <property type="project" value="InterPro"/>
</dbReference>
<evidence type="ECO:0000259" key="3">
    <source>
        <dbReference type="Pfam" id="PF14214"/>
    </source>
</evidence>
<feature type="domain" description="DNA helicase Pif1-like 2B" evidence="4">
    <location>
        <begin position="856"/>
        <end position="901"/>
    </location>
</feature>
<dbReference type="GO" id="GO:0005524">
    <property type="term" value="F:ATP binding"/>
    <property type="evidence" value="ECO:0007669"/>
    <property type="project" value="UniProtKB-KW"/>
</dbReference>
<dbReference type="InterPro" id="IPR010285">
    <property type="entry name" value="DNA_helicase_pif1-like_DEAD"/>
</dbReference>
<comment type="cofactor">
    <cofactor evidence="1">
        <name>Mg(2+)</name>
        <dbReference type="ChEBI" id="CHEBI:18420"/>
    </cofactor>
</comment>
<feature type="domain" description="DNA helicase Pif1-like DEAD-box helicase" evidence="2">
    <location>
        <begin position="688"/>
        <end position="784"/>
    </location>
</feature>
<keyword evidence="1" id="KW-0067">ATP-binding</keyword>
<comment type="similarity">
    <text evidence="1">Belongs to the helicase family.</text>
</comment>
<dbReference type="InterPro" id="IPR027417">
    <property type="entry name" value="P-loop_NTPase"/>
</dbReference>
<organism evidence="5">
    <name type="scientific">Octopus bimaculoides</name>
    <name type="common">California two-spotted octopus</name>
    <dbReference type="NCBI Taxonomy" id="37653"/>
    <lineage>
        <taxon>Eukaryota</taxon>
        <taxon>Metazoa</taxon>
        <taxon>Spiralia</taxon>
        <taxon>Lophotrochozoa</taxon>
        <taxon>Mollusca</taxon>
        <taxon>Cephalopoda</taxon>
        <taxon>Coleoidea</taxon>
        <taxon>Octopodiformes</taxon>
        <taxon>Octopoda</taxon>
        <taxon>Incirrata</taxon>
        <taxon>Octopodidae</taxon>
        <taxon>Octopus</taxon>
    </lineage>
</organism>
<dbReference type="PANTHER" id="PTHR10492">
    <property type="match status" value="1"/>
</dbReference>
<name>A0A0L8GN26_OCTBM</name>
<keyword evidence="1" id="KW-0234">DNA repair</keyword>
<dbReference type="GO" id="GO:0016887">
    <property type="term" value="F:ATP hydrolysis activity"/>
    <property type="evidence" value="ECO:0007669"/>
    <property type="project" value="RHEA"/>
</dbReference>
<keyword evidence="1" id="KW-0233">DNA recombination</keyword>
<dbReference type="PANTHER" id="PTHR10492:SF57">
    <property type="entry name" value="ATP-DEPENDENT DNA HELICASE"/>
    <property type="match status" value="1"/>
</dbReference>
<protein>
    <recommendedName>
        <fullName evidence="1">ATP-dependent DNA helicase</fullName>
        <ecNumber evidence="1">5.6.2.3</ecNumber>
    </recommendedName>
</protein>
<feature type="domain" description="DNA helicase Pif1-like DEAD-box helicase" evidence="2">
    <location>
        <begin position="643"/>
        <end position="685"/>
    </location>
</feature>
<accession>A0A0L8GN26</accession>
<keyword evidence="1" id="KW-0227">DNA damage</keyword>
<dbReference type="InterPro" id="IPR025476">
    <property type="entry name" value="Helitron_helicase-like"/>
</dbReference>
<dbReference type="Pfam" id="PF14214">
    <property type="entry name" value="Helitron_like_N"/>
    <property type="match status" value="1"/>
</dbReference>
<evidence type="ECO:0000259" key="2">
    <source>
        <dbReference type="Pfam" id="PF05970"/>
    </source>
</evidence>
<dbReference type="CDD" id="cd18809">
    <property type="entry name" value="SF1_C_RecD"/>
    <property type="match status" value="1"/>
</dbReference>
<evidence type="ECO:0000259" key="4">
    <source>
        <dbReference type="Pfam" id="PF21530"/>
    </source>
</evidence>
<dbReference type="GO" id="GO:0043139">
    <property type="term" value="F:5'-3' DNA helicase activity"/>
    <property type="evidence" value="ECO:0007669"/>
    <property type="project" value="UniProtKB-EC"/>
</dbReference>
<feature type="domain" description="Helitron helicase-like" evidence="3">
    <location>
        <begin position="155"/>
        <end position="194"/>
    </location>
</feature>
<proteinExistence type="inferred from homology"/>
<dbReference type="OrthoDB" id="6144783at2759"/>
<dbReference type="AlphaFoldDB" id="A0A0L8GN26"/>
<dbReference type="GO" id="GO:0006310">
    <property type="term" value="P:DNA recombination"/>
    <property type="evidence" value="ECO:0007669"/>
    <property type="project" value="UniProtKB-KW"/>
</dbReference>